<feature type="binding site" evidence="6">
    <location>
        <position position="59"/>
    </location>
    <ligand>
        <name>Fe cation</name>
        <dbReference type="ChEBI" id="CHEBI:24875"/>
        <label>1</label>
    </ligand>
</feature>
<reference evidence="9 11" key="2">
    <citation type="journal article" date="2014" name="BMC Genomics">
        <title>An improved genome release (version Mt4.0) for the model legume Medicago truncatula.</title>
        <authorList>
            <person name="Tang H."/>
            <person name="Krishnakumar V."/>
            <person name="Bidwell S."/>
            <person name="Rosen B."/>
            <person name="Chan A."/>
            <person name="Zhou S."/>
            <person name="Gentzbittel L."/>
            <person name="Childs K.L."/>
            <person name="Yandell M."/>
            <person name="Gundlach H."/>
            <person name="Mayer K.F."/>
            <person name="Schwartz D.C."/>
            <person name="Town C.D."/>
        </authorList>
    </citation>
    <scope>GENOME REANNOTATION</scope>
    <source>
        <strain evidence="10 11">cv. Jemalong A17</strain>
    </source>
</reference>
<proteinExistence type="inferred from homology"/>
<dbReference type="Proteomes" id="UP000002051">
    <property type="component" value="Chromosome 8"/>
</dbReference>
<reference evidence="10" key="3">
    <citation type="submission" date="2015-04" db="UniProtKB">
        <authorList>
            <consortium name="EnsemblPlants"/>
        </authorList>
    </citation>
    <scope>IDENTIFICATION</scope>
    <source>
        <strain evidence="10">cv. Jemalong A17</strain>
    </source>
</reference>
<dbReference type="InterPro" id="IPR051558">
    <property type="entry name" value="Metallophosphoesterase_PAP"/>
</dbReference>
<evidence type="ECO:0000256" key="1">
    <source>
        <dbReference type="ARBA" id="ARBA00000032"/>
    </source>
</evidence>
<dbReference type="OrthoDB" id="411211at2759"/>
<dbReference type="PIRSF" id="PIRSF000898">
    <property type="entry name" value="Acid_Ptase_5"/>
    <property type="match status" value="1"/>
</dbReference>
<dbReference type="EMBL" id="CM001224">
    <property type="protein sequence ID" value="AET05620.1"/>
    <property type="molecule type" value="Genomic_DNA"/>
</dbReference>
<keyword evidence="7" id="KW-1133">Transmembrane helix</keyword>
<dbReference type="Gene3D" id="3.60.21.10">
    <property type="match status" value="1"/>
</dbReference>
<keyword evidence="4 5" id="KW-0378">Hydrolase</keyword>
<evidence type="ECO:0000256" key="2">
    <source>
        <dbReference type="ARBA" id="ARBA00008723"/>
    </source>
</evidence>
<keyword evidence="6" id="KW-0479">Metal-binding</keyword>
<dbReference type="PANTHER" id="PTHR10161">
    <property type="entry name" value="TARTRATE-RESISTANT ACID PHOSPHATASE TYPE 5"/>
    <property type="match status" value="1"/>
</dbReference>
<dbReference type="InterPro" id="IPR029052">
    <property type="entry name" value="Metallo-depent_PP-like"/>
</dbReference>
<dbReference type="InterPro" id="IPR024927">
    <property type="entry name" value="Acid_PPase"/>
</dbReference>
<dbReference type="GO" id="GO:0003993">
    <property type="term" value="F:acid phosphatase activity"/>
    <property type="evidence" value="ECO:0007669"/>
    <property type="project" value="UniProtKB-UniRule"/>
</dbReference>
<feature type="binding site" evidence="6">
    <location>
        <position position="89"/>
    </location>
    <ligand>
        <name>Fe cation</name>
        <dbReference type="ChEBI" id="CHEBI:24875"/>
        <label>2</label>
    </ligand>
</feature>
<keyword evidence="11" id="KW-1185">Reference proteome</keyword>
<keyword evidence="7" id="KW-0472">Membrane</keyword>
<name>G7LE87_MEDTR</name>
<evidence type="ECO:0000259" key="8">
    <source>
        <dbReference type="Pfam" id="PF00149"/>
    </source>
</evidence>
<evidence type="ECO:0000256" key="3">
    <source>
        <dbReference type="ARBA" id="ARBA00022729"/>
    </source>
</evidence>
<accession>G7LE87</accession>
<dbReference type="ExpressionAtlas" id="G7LE87">
    <property type="expression patterns" value="differential"/>
</dbReference>
<feature type="transmembrane region" description="Helical" evidence="7">
    <location>
        <begin position="13"/>
        <end position="34"/>
    </location>
</feature>
<dbReference type="EnsemblPlants" id="AET05620">
    <property type="protein sequence ID" value="AET05620"/>
    <property type="gene ID" value="MTR_8g107620"/>
</dbReference>
<feature type="binding site" evidence="6">
    <location>
        <position position="220"/>
    </location>
    <ligand>
        <name>Fe cation</name>
        <dbReference type="ChEBI" id="CHEBI:24875"/>
        <label>1</label>
    </ligand>
</feature>
<comment type="similarity">
    <text evidence="2">Belongs to the metallophosphoesterase superfamily. Purple acid phosphatase family.</text>
</comment>
<dbReference type="InterPro" id="IPR004843">
    <property type="entry name" value="Calcineurin-like_PHP"/>
</dbReference>
<evidence type="ECO:0000256" key="5">
    <source>
        <dbReference type="PIRNR" id="PIRNR000898"/>
    </source>
</evidence>
<gene>
    <name evidence="10" type="primary">11426514</name>
    <name evidence="9" type="ordered locus">MTR_8g107620</name>
</gene>
<evidence type="ECO:0000256" key="7">
    <source>
        <dbReference type="SAM" id="Phobius"/>
    </source>
</evidence>
<evidence type="ECO:0000256" key="4">
    <source>
        <dbReference type="ARBA" id="ARBA00022801"/>
    </source>
</evidence>
<sequence length="300" mass="34159">MGGLGRTSSLSPLWLWIPIYICVVVVVVCVSVNVSAELQRIEHPAVKADATLSFLVIGDWGRKGTYNQSQVAFQISTPPTAFKNNVLGNHDYRGDVEAQLSPFLQNIDHRWFCQRSFFVHTEIAEFFFVDTTPFVDKYFLKPKDHKYDWRGVLPRKKYLSNLLKDLETALRDSTAKWKIVVGHHPVRSIGHHGDTKELLTHLLPILEANNVDMYMNGHDHCLEHISSTDSQMQFLTSGGGSKAWKGDVDKNRRDGVKFYYDGQGFMSVELKQMNAKVVYYDIFGNVLHVLNLSKALHYAI</sequence>
<keyword evidence="5 6" id="KW-0408">Iron</keyword>
<dbReference type="EC" id="3.1.3.2" evidence="5"/>
<comment type="cofactor">
    <cofactor evidence="6">
        <name>Fe cation</name>
        <dbReference type="ChEBI" id="CHEBI:24875"/>
    </cofactor>
    <text evidence="6">Binds 2 iron ions per subunit.</text>
</comment>
<organism evidence="9 11">
    <name type="scientific">Medicago truncatula</name>
    <name type="common">Barrel medic</name>
    <name type="synonym">Medicago tribuloides</name>
    <dbReference type="NCBI Taxonomy" id="3880"/>
    <lineage>
        <taxon>Eukaryota</taxon>
        <taxon>Viridiplantae</taxon>
        <taxon>Streptophyta</taxon>
        <taxon>Embryophyta</taxon>
        <taxon>Tracheophyta</taxon>
        <taxon>Spermatophyta</taxon>
        <taxon>Magnoliopsida</taxon>
        <taxon>eudicotyledons</taxon>
        <taxon>Gunneridae</taxon>
        <taxon>Pentapetalae</taxon>
        <taxon>rosids</taxon>
        <taxon>fabids</taxon>
        <taxon>Fabales</taxon>
        <taxon>Fabaceae</taxon>
        <taxon>Papilionoideae</taxon>
        <taxon>50 kb inversion clade</taxon>
        <taxon>NPAAA clade</taxon>
        <taxon>Hologalegina</taxon>
        <taxon>IRL clade</taxon>
        <taxon>Trifolieae</taxon>
        <taxon>Medicago</taxon>
    </lineage>
</organism>
<keyword evidence="7" id="KW-0812">Transmembrane</keyword>
<dbReference type="PANTHER" id="PTHR10161:SF36">
    <property type="entry name" value="PURPLE ACID PHOSPHATASE 3"/>
    <property type="match status" value="1"/>
</dbReference>
<dbReference type="SUPFAM" id="SSF56300">
    <property type="entry name" value="Metallo-dependent phosphatases"/>
    <property type="match status" value="1"/>
</dbReference>
<reference evidence="9 11" key="1">
    <citation type="journal article" date="2011" name="Nature">
        <title>The Medicago genome provides insight into the evolution of rhizobial symbioses.</title>
        <authorList>
            <person name="Young N.D."/>
            <person name="Debelle F."/>
            <person name="Oldroyd G.E."/>
            <person name="Geurts R."/>
            <person name="Cannon S.B."/>
            <person name="Udvardi M.K."/>
            <person name="Benedito V.A."/>
            <person name="Mayer K.F."/>
            <person name="Gouzy J."/>
            <person name="Schoof H."/>
            <person name="Van de Peer Y."/>
            <person name="Proost S."/>
            <person name="Cook D.R."/>
            <person name="Meyers B.C."/>
            <person name="Spannagl M."/>
            <person name="Cheung F."/>
            <person name="De Mita S."/>
            <person name="Krishnakumar V."/>
            <person name="Gundlach H."/>
            <person name="Zhou S."/>
            <person name="Mudge J."/>
            <person name="Bharti A.K."/>
            <person name="Murray J.D."/>
            <person name="Naoumkina M.A."/>
            <person name="Rosen B."/>
            <person name="Silverstein K.A."/>
            <person name="Tang H."/>
            <person name="Rombauts S."/>
            <person name="Zhao P.X."/>
            <person name="Zhou P."/>
            <person name="Barbe V."/>
            <person name="Bardou P."/>
            <person name="Bechner M."/>
            <person name="Bellec A."/>
            <person name="Berger A."/>
            <person name="Berges H."/>
            <person name="Bidwell S."/>
            <person name="Bisseling T."/>
            <person name="Choisne N."/>
            <person name="Couloux A."/>
            <person name="Denny R."/>
            <person name="Deshpande S."/>
            <person name="Dai X."/>
            <person name="Doyle J.J."/>
            <person name="Dudez A.M."/>
            <person name="Farmer A.D."/>
            <person name="Fouteau S."/>
            <person name="Franken C."/>
            <person name="Gibelin C."/>
            <person name="Gish J."/>
            <person name="Goldstein S."/>
            <person name="Gonzalez A.J."/>
            <person name="Green P.J."/>
            <person name="Hallab A."/>
            <person name="Hartog M."/>
            <person name="Hua A."/>
            <person name="Humphray S.J."/>
            <person name="Jeong D.H."/>
            <person name="Jing Y."/>
            <person name="Jocker A."/>
            <person name="Kenton S.M."/>
            <person name="Kim D.J."/>
            <person name="Klee K."/>
            <person name="Lai H."/>
            <person name="Lang C."/>
            <person name="Lin S."/>
            <person name="Macmil S.L."/>
            <person name="Magdelenat G."/>
            <person name="Matthews L."/>
            <person name="McCorrison J."/>
            <person name="Monaghan E.L."/>
            <person name="Mun J.H."/>
            <person name="Najar F.Z."/>
            <person name="Nicholson C."/>
            <person name="Noirot C."/>
            <person name="O'Bleness M."/>
            <person name="Paule C.R."/>
            <person name="Poulain J."/>
            <person name="Prion F."/>
            <person name="Qin B."/>
            <person name="Qu C."/>
            <person name="Retzel E.F."/>
            <person name="Riddle C."/>
            <person name="Sallet E."/>
            <person name="Samain S."/>
            <person name="Samson N."/>
            <person name="Sanders I."/>
            <person name="Saurat O."/>
            <person name="Scarpelli C."/>
            <person name="Schiex T."/>
            <person name="Segurens B."/>
            <person name="Severin A.J."/>
            <person name="Sherrier D.J."/>
            <person name="Shi R."/>
            <person name="Sims S."/>
            <person name="Singer S.R."/>
            <person name="Sinharoy S."/>
            <person name="Sterck L."/>
            <person name="Viollet A."/>
            <person name="Wang B.B."/>
            <person name="Wang K."/>
            <person name="Wang M."/>
            <person name="Wang X."/>
            <person name="Warfsmann J."/>
            <person name="Weissenbach J."/>
            <person name="White D.D."/>
            <person name="White J.D."/>
            <person name="Wiley G.B."/>
            <person name="Wincker P."/>
            <person name="Xing Y."/>
            <person name="Yang L."/>
            <person name="Yao Z."/>
            <person name="Ying F."/>
            <person name="Zhai J."/>
            <person name="Zhou L."/>
            <person name="Zuber A."/>
            <person name="Denarie J."/>
            <person name="Dixon R.A."/>
            <person name="May G.D."/>
            <person name="Schwartz D.C."/>
            <person name="Rogers J."/>
            <person name="Quetier F."/>
            <person name="Town C.D."/>
            <person name="Roe B.A."/>
        </authorList>
    </citation>
    <scope>NUCLEOTIDE SEQUENCE [LARGE SCALE GENOMIC DNA]</scope>
    <source>
        <strain evidence="9">A17</strain>
        <strain evidence="10 11">cv. Jemalong A17</strain>
    </source>
</reference>
<dbReference type="GO" id="GO:0046872">
    <property type="term" value="F:metal ion binding"/>
    <property type="evidence" value="ECO:0007669"/>
    <property type="project" value="UniProtKB-KW"/>
</dbReference>
<comment type="catalytic activity">
    <reaction evidence="1 5">
        <text>a phosphate monoester + H2O = an alcohol + phosphate</text>
        <dbReference type="Rhea" id="RHEA:15017"/>
        <dbReference type="ChEBI" id="CHEBI:15377"/>
        <dbReference type="ChEBI" id="CHEBI:30879"/>
        <dbReference type="ChEBI" id="CHEBI:43474"/>
        <dbReference type="ChEBI" id="CHEBI:67140"/>
        <dbReference type="EC" id="3.1.3.2"/>
    </reaction>
</comment>
<evidence type="ECO:0000256" key="6">
    <source>
        <dbReference type="PIRSR" id="PIRSR000898-1"/>
    </source>
</evidence>
<evidence type="ECO:0000313" key="11">
    <source>
        <dbReference type="Proteomes" id="UP000002051"/>
    </source>
</evidence>
<dbReference type="AlphaFoldDB" id="G7LE87"/>
<evidence type="ECO:0000313" key="10">
    <source>
        <dbReference type="EnsemblPlants" id="AET05620"/>
    </source>
</evidence>
<feature type="binding site" evidence="6">
    <location>
        <position position="183"/>
    </location>
    <ligand>
        <name>Fe cation</name>
        <dbReference type="ChEBI" id="CHEBI:24875"/>
        <label>2</label>
    </ligand>
</feature>
<feature type="binding site" evidence="6">
    <location>
        <position position="218"/>
    </location>
    <ligand>
        <name>Fe cation</name>
        <dbReference type="ChEBI" id="CHEBI:24875"/>
        <label>2</label>
    </ligand>
</feature>
<dbReference type="Pfam" id="PF00149">
    <property type="entry name" value="Metallophos"/>
    <property type="match status" value="1"/>
</dbReference>
<feature type="domain" description="Calcineurin-like phosphoesterase" evidence="8">
    <location>
        <begin position="84"/>
        <end position="221"/>
    </location>
</feature>
<evidence type="ECO:0000313" key="9">
    <source>
        <dbReference type="EMBL" id="AET05620.1"/>
    </source>
</evidence>
<keyword evidence="3" id="KW-0732">Signal</keyword>
<protein>
    <recommendedName>
        <fullName evidence="5">Purple acid phosphatase</fullName>
        <ecNumber evidence="5">3.1.3.2</ecNumber>
    </recommendedName>
</protein>